<comment type="similarity">
    <text evidence="2 6">Belongs to the GINS4/SLD5 family.</text>
</comment>
<comment type="subcellular location">
    <subcellularLocation>
        <location evidence="1 6">Nucleus</location>
    </subcellularLocation>
</comment>
<dbReference type="SUPFAM" id="SSF158573">
    <property type="entry name" value="GINS helical bundle-like"/>
    <property type="match status" value="1"/>
</dbReference>
<protein>
    <recommendedName>
        <fullName evidence="3 6">DNA replication complex GINS protein SLD5</fullName>
    </recommendedName>
</protein>
<evidence type="ECO:0000256" key="3">
    <source>
        <dbReference type="ARBA" id="ARBA00014804"/>
    </source>
</evidence>
<evidence type="ECO:0000256" key="2">
    <source>
        <dbReference type="ARBA" id="ARBA00008187"/>
    </source>
</evidence>
<reference evidence="10" key="1">
    <citation type="submission" date="2021-01" db="EMBL/GenBank/DDBJ databases">
        <authorList>
            <person name="Corre E."/>
            <person name="Pelletier E."/>
            <person name="Niang G."/>
            <person name="Scheremetjew M."/>
            <person name="Finn R."/>
            <person name="Kale V."/>
            <person name="Holt S."/>
            <person name="Cochrane G."/>
            <person name="Meng A."/>
            <person name="Brown T."/>
            <person name="Cohen L."/>
        </authorList>
    </citation>
    <scope>NUCLEOTIDE SEQUENCE</scope>
    <source>
        <strain evidence="10">SAG 11-49</strain>
    </source>
</reference>
<feature type="coiled-coil region" evidence="7">
    <location>
        <begin position="40"/>
        <end position="67"/>
    </location>
</feature>
<dbReference type="GO" id="GO:0000727">
    <property type="term" value="P:double-strand break repair via break-induced replication"/>
    <property type="evidence" value="ECO:0007669"/>
    <property type="project" value="TreeGrafter"/>
</dbReference>
<evidence type="ECO:0000256" key="4">
    <source>
        <dbReference type="ARBA" id="ARBA00022705"/>
    </source>
</evidence>
<evidence type="ECO:0000313" key="10">
    <source>
        <dbReference type="EMBL" id="CAD8693646.1"/>
    </source>
</evidence>
<evidence type="ECO:0000256" key="1">
    <source>
        <dbReference type="ARBA" id="ARBA00004123"/>
    </source>
</evidence>
<dbReference type="Gene3D" id="1.20.58.1030">
    <property type="match status" value="1"/>
</dbReference>
<keyword evidence="4 6" id="KW-0235">DNA replication</keyword>
<organism evidence="10">
    <name type="scientific">Chlamydomonas leiostraca</name>
    <dbReference type="NCBI Taxonomy" id="1034604"/>
    <lineage>
        <taxon>Eukaryota</taxon>
        <taxon>Viridiplantae</taxon>
        <taxon>Chlorophyta</taxon>
        <taxon>core chlorophytes</taxon>
        <taxon>Chlorophyceae</taxon>
        <taxon>CS clade</taxon>
        <taxon>Chlamydomonadales</taxon>
        <taxon>Chlamydomonadaceae</taxon>
        <taxon>Chlamydomonas</taxon>
    </lineage>
</organism>
<dbReference type="GO" id="GO:0006261">
    <property type="term" value="P:DNA-templated DNA replication"/>
    <property type="evidence" value="ECO:0007669"/>
    <property type="project" value="InterPro"/>
</dbReference>
<name>A0A7S0WZE6_9CHLO</name>
<proteinExistence type="inferred from homology"/>
<dbReference type="EMBL" id="HBFB01031809">
    <property type="protein sequence ID" value="CAD8693646.1"/>
    <property type="molecule type" value="Transcribed_RNA"/>
</dbReference>
<evidence type="ECO:0000256" key="6">
    <source>
        <dbReference type="PIRNR" id="PIRNR007764"/>
    </source>
</evidence>
<dbReference type="CDD" id="cd11711">
    <property type="entry name" value="GINS_A_Sld5"/>
    <property type="match status" value="1"/>
</dbReference>
<evidence type="ECO:0000259" key="9">
    <source>
        <dbReference type="Pfam" id="PF16922"/>
    </source>
</evidence>
<dbReference type="PANTHER" id="PTHR21206">
    <property type="entry name" value="SLD5 PROTEIN"/>
    <property type="match status" value="1"/>
</dbReference>
<dbReference type="InterPro" id="IPR038749">
    <property type="entry name" value="Sld5_GINS_A"/>
</dbReference>
<keyword evidence="5 6" id="KW-0539">Nucleus</keyword>
<keyword evidence="7" id="KW-0175">Coiled coil</keyword>
<accession>A0A7S0WZE6</accession>
<feature type="domain" description="DNA replication complex GINS protein SLD5 C-terminal" evidence="9">
    <location>
        <begin position="166"/>
        <end position="220"/>
    </location>
</feature>
<evidence type="ECO:0000259" key="8">
    <source>
        <dbReference type="Pfam" id="PF05916"/>
    </source>
</evidence>
<evidence type="ECO:0000256" key="7">
    <source>
        <dbReference type="SAM" id="Coils"/>
    </source>
</evidence>
<comment type="function">
    <text evidence="6">The GINS complex plays an essential role in the initiation of DNA replication.</text>
</comment>
<dbReference type="InterPro" id="IPR031633">
    <property type="entry name" value="SLD5_C"/>
</dbReference>
<dbReference type="PANTHER" id="PTHR21206:SF0">
    <property type="entry name" value="DNA REPLICATION COMPLEX GINS PROTEIN SLD5"/>
    <property type="match status" value="1"/>
</dbReference>
<feature type="domain" description="GINS subunit" evidence="8">
    <location>
        <begin position="55"/>
        <end position="136"/>
    </location>
</feature>
<dbReference type="Pfam" id="PF05916">
    <property type="entry name" value="Sld5"/>
    <property type="match status" value="1"/>
</dbReference>
<dbReference type="CDD" id="cd21692">
    <property type="entry name" value="GINS_B_Sld5"/>
    <property type="match status" value="1"/>
</dbReference>
<gene>
    <name evidence="10" type="ORF">CLEI1391_LOCUS17829</name>
</gene>
<dbReference type="InterPro" id="IPR021151">
    <property type="entry name" value="GINS_A"/>
</dbReference>
<dbReference type="GO" id="GO:0000811">
    <property type="term" value="C:GINS complex"/>
    <property type="evidence" value="ECO:0007669"/>
    <property type="project" value="UniProtKB-UniRule"/>
</dbReference>
<dbReference type="InterPro" id="IPR008591">
    <property type="entry name" value="GINS_Sld5"/>
</dbReference>
<dbReference type="Pfam" id="PF16922">
    <property type="entry name" value="SLD5_C"/>
    <property type="match status" value="1"/>
</dbReference>
<dbReference type="InterPro" id="IPR036224">
    <property type="entry name" value="GINS_bundle-like_dom_sf"/>
</dbReference>
<sequence>MDDLGIPLTGQEGAQVDDESQYIELLIQATLNEKNSPEILEFEEGLVTSLERSLKEKEEQVEGLESAGTQELERMIYSLEVKRVRYLLKLYYRTRLHKIEKYAAAILDDEAQASKLSQAELQFCQDYFVTVGRHLKEVVLDQLNEDFKPLCKTSALSDTNDLIPRPPMDTHVFAKLVADAGAVKLDDDGGTMVDMAAGDLFIVRYAPVAHLVARRDAVLV</sequence>
<evidence type="ECO:0000256" key="5">
    <source>
        <dbReference type="ARBA" id="ARBA00023242"/>
    </source>
</evidence>
<dbReference type="SUPFAM" id="SSF160059">
    <property type="entry name" value="PriA/YqbF domain"/>
    <property type="match status" value="1"/>
</dbReference>
<dbReference type="PIRSF" id="PIRSF007764">
    <property type="entry name" value="Sld5"/>
    <property type="match status" value="1"/>
</dbReference>
<dbReference type="AlphaFoldDB" id="A0A7S0WZE6"/>